<feature type="transmembrane region" description="Helical" evidence="6">
    <location>
        <begin position="262"/>
        <end position="280"/>
    </location>
</feature>
<feature type="region of interest" description="Disordered" evidence="5">
    <location>
        <begin position="447"/>
        <end position="516"/>
    </location>
</feature>
<dbReference type="EMBL" id="CAJNDS010000879">
    <property type="protein sequence ID" value="CAE7238822.1"/>
    <property type="molecule type" value="Genomic_DNA"/>
</dbReference>
<proteinExistence type="predicted"/>
<evidence type="ECO:0000256" key="3">
    <source>
        <dbReference type="ARBA" id="ARBA00022989"/>
    </source>
</evidence>
<dbReference type="Proteomes" id="UP000604046">
    <property type="component" value="Unassembled WGS sequence"/>
</dbReference>
<accession>A0A812LB33</accession>
<feature type="compositionally biased region" description="Basic and acidic residues" evidence="5">
    <location>
        <begin position="390"/>
        <end position="400"/>
    </location>
</feature>
<keyword evidence="8" id="KW-1185">Reference proteome</keyword>
<keyword evidence="3 6" id="KW-1133">Transmembrane helix</keyword>
<feature type="transmembrane region" description="Helical" evidence="6">
    <location>
        <begin position="80"/>
        <end position="98"/>
    </location>
</feature>
<comment type="caution">
    <text evidence="7">The sequence shown here is derived from an EMBL/GenBank/DDBJ whole genome shotgun (WGS) entry which is preliminary data.</text>
</comment>
<dbReference type="Pfam" id="PF03741">
    <property type="entry name" value="TerC"/>
    <property type="match status" value="1"/>
</dbReference>
<name>A0A812LB33_9DINO</name>
<evidence type="ECO:0000313" key="7">
    <source>
        <dbReference type="EMBL" id="CAE7238822.1"/>
    </source>
</evidence>
<organism evidence="7 8">
    <name type="scientific">Symbiodinium natans</name>
    <dbReference type="NCBI Taxonomy" id="878477"/>
    <lineage>
        <taxon>Eukaryota</taxon>
        <taxon>Sar</taxon>
        <taxon>Alveolata</taxon>
        <taxon>Dinophyceae</taxon>
        <taxon>Suessiales</taxon>
        <taxon>Symbiodiniaceae</taxon>
        <taxon>Symbiodinium</taxon>
    </lineage>
</organism>
<keyword evidence="2 6" id="KW-0812">Transmembrane</keyword>
<feature type="transmembrane region" description="Helical" evidence="6">
    <location>
        <begin position="350"/>
        <end position="369"/>
    </location>
</feature>
<keyword evidence="4 6" id="KW-0472">Membrane</keyword>
<reference evidence="7" key="1">
    <citation type="submission" date="2021-02" db="EMBL/GenBank/DDBJ databases">
        <authorList>
            <person name="Dougan E. K."/>
            <person name="Rhodes N."/>
            <person name="Thang M."/>
            <person name="Chan C."/>
        </authorList>
    </citation>
    <scope>NUCLEOTIDE SEQUENCE</scope>
</reference>
<evidence type="ECO:0000256" key="4">
    <source>
        <dbReference type="ARBA" id="ARBA00023136"/>
    </source>
</evidence>
<evidence type="ECO:0000256" key="5">
    <source>
        <dbReference type="SAM" id="MobiDB-lite"/>
    </source>
</evidence>
<evidence type="ECO:0000313" key="8">
    <source>
        <dbReference type="Proteomes" id="UP000604046"/>
    </source>
</evidence>
<dbReference type="PANTHER" id="PTHR30238:SF0">
    <property type="entry name" value="THYLAKOID MEMBRANE PROTEIN TERC, CHLOROPLASTIC"/>
    <property type="match status" value="1"/>
</dbReference>
<dbReference type="GO" id="GO:0016020">
    <property type="term" value="C:membrane"/>
    <property type="evidence" value="ECO:0007669"/>
    <property type="project" value="UniProtKB-SubCell"/>
</dbReference>
<feature type="transmembrane region" description="Helical" evidence="6">
    <location>
        <begin position="325"/>
        <end position="344"/>
    </location>
</feature>
<sequence>MVHSVEDAWTCWITLGLTLVGSLAFDVGFSPPRVGALSFQTAATLTCFWFCMALVFDAFLLSYSGWEASSGFMQGFLLEYMLSFDNLFVFHLVFSYYCTPEDLMYRALYFGIAGAILLRVVFLSVGYTVLNRLVLVKLVFGVILVYSGLKTAADLEEETDPSKNQLVALAAKVLPISDHYEPHGHFFLDEETVRDDMSDRGRSPSLEGLLATEDAAFNTLPRLESFEGSSLLRAPEDRGRPSNPREGSELFRAPRARPKASLLLLVVIALWAVDVIFAIDTVASKLAAVNDVFLNCASSAFAMMGLRSLYFIMESLVQTFYMLKYGIAAVLILIGLKLFFSPWLDISNSVMFVTIIVICAASAASSYWVEQVPDTCKGANGLESEEDLERTDRGLEREGADSPTNQTMLEERMEPVTPSRPVPLRVQASEISEPLKFEQFEHFELQPVTGPSEPSEPKDKDWPHESEVGHNPSRESGASLRAGTEEDGGDQGDQADPGELSPAQTEEELVLGTKRLDSLDRCGAEELRTFENFENADPGATVGVFKSTKIALQAHTCEYLGNEPAQE</sequence>
<feature type="transmembrane region" description="Helical" evidence="6">
    <location>
        <begin position="41"/>
        <end position="60"/>
    </location>
</feature>
<evidence type="ECO:0000256" key="2">
    <source>
        <dbReference type="ARBA" id="ARBA00022692"/>
    </source>
</evidence>
<dbReference type="InterPro" id="IPR005496">
    <property type="entry name" value="Integral_membrane_TerC"/>
</dbReference>
<feature type="region of interest" description="Disordered" evidence="5">
    <location>
        <begin position="379"/>
        <end position="422"/>
    </location>
</feature>
<gene>
    <name evidence="7" type="primary">terC</name>
    <name evidence="7" type="ORF">SNAT2548_LOCUS10523</name>
</gene>
<evidence type="ECO:0000256" key="1">
    <source>
        <dbReference type="ARBA" id="ARBA00004141"/>
    </source>
</evidence>
<feature type="transmembrane region" description="Helical" evidence="6">
    <location>
        <begin position="12"/>
        <end position="29"/>
    </location>
</feature>
<feature type="compositionally biased region" description="Basic and acidic residues" evidence="5">
    <location>
        <begin position="455"/>
        <end position="468"/>
    </location>
</feature>
<evidence type="ECO:0000256" key="6">
    <source>
        <dbReference type="SAM" id="Phobius"/>
    </source>
</evidence>
<dbReference type="AlphaFoldDB" id="A0A812LB33"/>
<dbReference type="PANTHER" id="PTHR30238">
    <property type="entry name" value="MEMBRANE BOUND PREDICTED REDOX MODULATOR"/>
    <property type="match status" value="1"/>
</dbReference>
<protein>
    <submittedName>
        <fullName evidence="7">TerC protein</fullName>
    </submittedName>
</protein>
<comment type="subcellular location">
    <subcellularLocation>
        <location evidence="1">Membrane</location>
        <topology evidence="1">Multi-pass membrane protein</topology>
    </subcellularLocation>
</comment>
<feature type="transmembrane region" description="Helical" evidence="6">
    <location>
        <begin position="107"/>
        <end position="127"/>
    </location>
</feature>
<dbReference type="OrthoDB" id="418654at2759"/>